<evidence type="ECO:0000313" key="1">
    <source>
        <dbReference type="EMBL" id="JAD24711.1"/>
    </source>
</evidence>
<name>A0A0A8YG16_ARUDO</name>
<proteinExistence type="predicted"/>
<dbReference type="EMBL" id="GBRH01273184">
    <property type="protein sequence ID" value="JAD24711.1"/>
    <property type="molecule type" value="Transcribed_RNA"/>
</dbReference>
<organism evidence="1">
    <name type="scientific">Arundo donax</name>
    <name type="common">Giant reed</name>
    <name type="synonym">Donax arundinaceus</name>
    <dbReference type="NCBI Taxonomy" id="35708"/>
    <lineage>
        <taxon>Eukaryota</taxon>
        <taxon>Viridiplantae</taxon>
        <taxon>Streptophyta</taxon>
        <taxon>Embryophyta</taxon>
        <taxon>Tracheophyta</taxon>
        <taxon>Spermatophyta</taxon>
        <taxon>Magnoliopsida</taxon>
        <taxon>Liliopsida</taxon>
        <taxon>Poales</taxon>
        <taxon>Poaceae</taxon>
        <taxon>PACMAD clade</taxon>
        <taxon>Arundinoideae</taxon>
        <taxon>Arundineae</taxon>
        <taxon>Arundo</taxon>
    </lineage>
</organism>
<accession>A0A0A8YG16</accession>
<protein>
    <submittedName>
        <fullName evidence="1">Uncharacterized protein</fullName>
    </submittedName>
</protein>
<sequence>MWHTLAGRLTEVTKEQNESVEKLKLRGNTLNKLDLI</sequence>
<reference evidence="1" key="1">
    <citation type="submission" date="2014-09" db="EMBL/GenBank/DDBJ databases">
        <authorList>
            <person name="Magalhaes I.L.F."/>
            <person name="Oliveira U."/>
            <person name="Santos F.R."/>
            <person name="Vidigal T.H.D.A."/>
            <person name="Brescovit A.D."/>
            <person name="Santos A.J."/>
        </authorList>
    </citation>
    <scope>NUCLEOTIDE SEQUENCE</scope>
    <source>
        <tissue evidence="1">Shoot tissue taken approximately 20 cm above the soil surface</tissue>
    </source>
</reference>
<dbReference type="AlphaFoldDB" id="A0A0A8YG16"/>
<reference evidence="1" key="2">
    <citation type="journal article" date="2015" name="Data Brief">
        <title>Shoot transcriptome of the giant reed, Arundo donax.</title>
        <authorList>
            <person name="Barrero R.A."/>
            <person name="Guerrero F.D."/>
            <person name="Moolhuijzen P."/>
            <person name="Goolsby J.A."/>
            <person name="Tidwell J."/>
            <person name="Bellgard S.E."/>
            <person name="Bellgard M.I."/>
        </authorList>
    </citation>
    <scope>NUCLEOTIDE SEQUENCE</scope>
    <source>
        <tissue evidence="1">Shoot tissue taken approximately 20 cm above the soil surface</tissue>
    </source>
</reference>